<feature type="region of interest" description="Disordered" evidence="1">
    <location>
        <begin position="1"/>
        <end position="41"/>
    </location>
</feature>
<reference evidence="2 3" key="1">
    <citation type="journal article" date="2018" name="Front. Plant Sci.">
        <title>Red Clover (Trifolium pratense) and Zigzag Clover (T. medium) - A Picture of Genomic Similarities and Differences.</title>
        <authorList>
            <person name="Dluhosova J."/>
            <person name="Istvanek J."/>
            <person name="Nedelnik J."/>
            <person name="Repkova J."/>
        </authorList>
    </citation>
    <scope>NUCLEOTIDE SEQUENCE [LARGE SCALE GENOMIC DNA]</scope>
    <source>
        <strain evidence="3">cv. 10/8</strain>
        <tissue evidence="2">Leaf</tissue>
    </source>
</reference>
<comment type="caution">
    <text evidence="2">The sequence shown here is derived from an EMBL/GenBank/DDBJ whole genome shotgun (WGS) entry which is preliminary data.</text>
</comment>
<feature type="non-terminal residue" evidence="2">
    <location>
        <position position="1"/>
    </location>
</feature>
<evidence type="ECO:0000313" key="2">
    <source>
        <dbReference type="EMBL" id="MCI90789.1"/>
    </source>
</evidence>
<accession>A0A392VTK6</accession>
<proteinExistence type="predicted"/>
<keyword evidence="3" id="KW-1185">Reference proteome</keyword>
<dbReference type="Proteomes" id="UP000265520">
    <property type="component" value="Unassembled WGS sequence"/>
</dbReference>
<sequence>PSSIRRQRNNPQPLASVGGVANPKGINRTTARHGYMATGLG</sequence>
<organism evidence="2 3">
    <name type="scientific">Trifolium medium</name>
    <dbReference type="NCBI Taxonomy" id="97028"/>
    <lineage>
        <taxon>Eukaryota</taxon>
        <taxon>Viridiplantae</taxon>
        <taxon>Streptophyta</taxon>
        <taxon>Embryophyta</taxon>
        <taxon>Tracheophyta</taxon>
        <taxon>Spermatophyta</taxon>
        <taxon>Magnoliopsida</taxon>
        <taxon>eudicotyledons</taxon>
        <taxon>Gunneridae</taxon>
        <taxon>Pentapetalae</taxon>
        <taxon>rosids</taxon>
        <taxon>fabids</taxon>
        <taxon>Fabales</taxon>
        <taxon>Fabaceae</taxon>
        <taxon>Papilionoideae</taxon>
        <taxon>50 kb inversion clade</taxon>
        <taxon>NPAAA clade</taxon>
        <taxon>Hologalegina</taxon>
        <taxon>IRL clade</taxon>
        <taxon>Trifolieae</taxon>
        <taxon>Trifolium</taxon>
    </lineage>
</organism>
<dbReference type="EMBL" id="LXQA011254223">
    <property type="protein sequence ID" value="MCI90789.1"/>
    <property type="molecule type" value="Genomic_DNA"/>
</dbReference>
<dbReference type="AlphaFoldDB" id="A0A392VTK6"/>
<protein>
    <submittedName>
        <fullName evidence="2">Uncharacterized protein</fullName>
    </submittedName>
</protein>
<evidence type="ECO:0000313" key="3">
    <source>
        <dbReference type="Proteomes" id="UP000265520"/>
    </source>
</evidence>
<name>A0A392VTK6_9FABA</name>
<evidence type="ECO:0000256" key="1">
    <source>
        <dbReference type="SAM" id="MobiDB-lite"/>
    </source>
</evidence>